<protein>
    <submittedName>
        <fullName evidence="7">Blue (Type 1) copper domain protein</fullName>
    </submittedName>
</protein>
<evidence type="ECO:0000259" key="6">
    <source>
        <dbReference type="Pfam" id="PF00127"/>
    </source>
</evidence>
<dbReference type="InterPro" id="IPR052721">
    <property type="entry name" value="ET_Amicyanin"/>
</dbReference>
<evidence type="ECO:0000256" key="5">
    <source>
        <dbReference type="SAM" id="MobiDB-lite"/>
    </source>
</evidence>
<dbReference type="SUPFAM" id="SSF49503">
    <property type="entry name" value="Cupredoxins"/>
    <property type="match status" value="1"/>
</dbReference>
<reference evidence="7 8" key="1">
    <citation type="journal article" date="2016" name="Stand. Genomic Sci.">
        <title>Complete genome sequence of the Antarctic Halorubrum lacusprofundi type strain ACAM 34.</title>
        <authorList>
            <person name="Anderson I.J."/>
            <person name="DasSarma P."/>
            <person name="Lucas S."/>
            <person name="Copeland A."/>
            <person name="Lapidus A."/>
            <person name="Del Rio T.G."/>
            <person name="Tice H."/>
            <person name="Dalin E."/>
            <person name="Bruce D.C."/>
            <person name="Goodwin L."/>
            <person name="Pitluck S."/>
            <person name="Sims D."/>
            <person name="Brettin T.S."/>
            <person name="Detter J.C."/>
            <person name="Han C.S."/>
            <person name="Larimer F."/>
            <person name="Hauser L."/>
            <person name="Land M."/>
            <person name="Ivanova N."/>
            <person name="Richardson P."/>
            <person name="Cavicchioli R."/>
            <person name="DasSarma S."/>
            <person name="Woese C.R."/>
            <person name="Kyrpides N.C."/>
        </authorList>
    </citation>
    <scope>NUCLEOTIDE SEQUENCE [LARGE SCALE GENOMIC DNA]</scope>
    <source>
        <strain evidence="8">ATCC 49239 / DSM 5036 / JCM 8891 / ACAM 34</strain>
    </source>
</reference>
<dbReference type="PROSITE" id="PS00196">
    <property type="entry name" value="COPPER_BLUE"/>
    <property type="match status" value="1"/>
</dbReference>
<evidence type="ECO:0000313" key="8">
    <source>
        <dbReference type="Proteomes" id="UP000000740"/>
    </source>
</evidence>
<feature type="domain" description="Blue (type 1) copper" evidence="6">
    <location>
        <begin position="84"/>
        <end position="180"/>
    </location>
</feature>
<sequence>MLSLSGTAAAIGLAGCSGGQAESDGGSESTEEHSDSDGHNETESHDDSEDEHSEEEESHDDEEEGHGEDSHHDEEIGAPTETAQVNMITTDGTYHFDPHVARVEVGGTVTFHNESGSHSATAYHPDNDQPQLVPDGAASWDSSLLSEAGATFEHTFETEGVYHYYCTPHETVGMIGSIIVGEPDAHGQPALEEPPQDKPESVTKKISELNTMCNEALGHGH</sequence>
<accession>B9LQ11</accession>
<dbReference type="EMBL" id="CP001365">
    <property type="protein sequence ID" value="ACM57449.1"/>
    <property type="molecule type" value="Genomic_DNA"/>
</dbReference>
<dbReference type="Proteomes" id="UP000000740">
    <property type="component" value="Chromosome 1"/>
</dbReference>
<keyword evidence="3" id="KW-0249">Electron transport</keyword>
<dbReference type="PANTHER" id="PTHR36507">
    <property type="entry name" value="BLL1555 PROTEIN"/>
    <property type="match status" value="1"/>
</dbReference>
<feature type="region of interest" description="Disordered" evidence="5">
    <location>
        <begin position="183"/>
        <end position="203"/>
    </location>
</feature>
<dbReference type="KEGG" id="hla:Hlac_1871"/>
<proteinExistence type="predicted"/>
<dbReference type="GO" id="GO:0009055">
    <property type="term" value="F:electron transfer activity"/>
    <property type="evidence" value="ECO:0007669"/>
    <property type="project" value="InterPro"/>
</dbReference>
<evidence type="ECO:0000256" key="1">
    <source>
        <dbReference type="ARBA" id="ARBA00022448"/>
    </source>
</evidence>
<name>B9LQ11_HALLT</name>
<evidence type="ECO:0000256" key="3">
    <source>
        <dbReference type="ARBA" id="ARBA00022982"/>
    </source>
</evidence>
<evidence type="ECO:0000256" key="4">
    <source>
        <dbReference type="ARBA" id="ARBA00023008"/>
    </source>
</evidence>
<dbReference type="InterPro" id="IPR028871">
    <property type="entry name" value="BlueCu_1_BS"/>
</dbReference>
<dbReference type="PANTHER" id="PTHR36507:SF1">
    <property type="entry name" value="BLL1555 PROTEIN"/>
    <property type="match status" value="1"/>
</dbReference>
<keyword evidence="1" id="KW-0813">Transport</keyword>
<dbReference type="eggNOG" id="arCOG02918">
    <property type="taxonomic scope" value="Archaea"/>
</dbReference>
<feature type="region of interest" description="Disordered" evidence="5">
    <location>
        <begin position="13"/>
        <end position="76"/>
    </location>
</feature>
<organism evidence="7 8">
    <name type="scientific">Halorubrum lacusprofundi (strain ATCC 49239 / DSM 5036 / JCM 8891 / ACAM 34)</name>
    <dbReference type="NCBI Taxonomy" id="416348"/>
    <lineage>
        <taxon>Archaea</taxon>
        <taxon>Methanobacteriati</taxon>
        <taxon>Methanobacteriota</taxon>
        <taxon>Stenosarchaea group</taxon>
        <taxon>Halobacteria</taxon>
        <taxon>Halobacteriales</taxon>
        <taxon>Haloferacaceae</taxon>
        <taxon>Halorubrum</taxon>
    </lineage>
</organism>
<dbReference type="HOGENOM" id="CLU_084115_1_1_2"/>
<dbReference type="GO" id="GO:0005507">
    <property type="term" value="F:copper ion binding"/>
    <property type="evidence" value="ECO:0007669"/>
    <property type="project" value="InterPro"/>
</dbReference>
<feature type="compositionally biased region" description="Basic and acidic residues" evidence="5">
    <location>
        <begin position="30"/>
        <end position="45"/>
    </location>
</feature>
<dbReference type="Pfam" id="PF00127">
    <property type="entry name" value="Copper-bind"/>
    <property type="match status" value="1"/>
</dbReference>
<keyword evidence="2" id="KW-0479">Metal-binding</keyword>
<dbReference type="InterPro" id="IPR000923">
    <property type="entry name" value="BlueCu_1"/>
</dbReference>
<dbReference type="InterPro" id="IPR008972">
    <property type="entry name" value="Cupredoxin"/>
</dbReference>
<keyword evidence="8" id="KW-1185">Reference proteome</keyword>
<evidence type="ECO:0000313" key="7">
    <source>
        <dbReference type="EMBL" id="ACM57449.1"/>
    </source>
</evidence>
<dbReference type="AlphaFoldDB" id="B9LQ11"/>
<gene>
    <name evidence="7" type="ordered locus">Hlac_1871</name>
</gene>
<feature type="compositionally biased region" description="Acidic residues" evidence="5">
    <location>
        <begin position="46"/>
        <end position="66"/>
    </location>
</feature>
<evidence type="ECO:0000256" key="2">
    <source>
        <dbReference type="ARBA" id="ARBA00022723"/>
    </source>
</evidence>
<keyword evidence="4" id="KW-0186">Copper</keyword>
<dbReference type="Gene3D" id="2.60.40.420">
    <property type="entry name" value="Cupredoxins - blue copper proteins"/>
    <property type="match status" value="1"/>
</dbReference>